<dbReference type="GO" id="GO:0034354">
    <property type="term" value="P:'de novo' NAD+ biosynthetic process from L-tryptophan"/>
    <property type="evidence" value="ECO:0007669"/>
    <property type="project" value="UniProtKB-UniRule"/>
</dbReference>
<feature type="short sequence motif" description="HGGXW" evidence="3">
    <location>
        <begin position="48"/>
        <end position="52"/>
    </location>
</feature>
<evidence type="ECO:0000313" key="5">
    <source>
        <dbReference type="EMBL" id="KAF4461495.1"/>
    </source>
</evidence>
<comment type="similarity">
    <text evidence="3">Belongs to the kynurenine formamidase family.</text>
</comment>
<comment type="subunit">
    <text evidence="3">Homodimer.</text>
</comment>
<dbReference type="InterPro" id="IPR029058">
    <property type="entry name" value="AB_hydrolase_fold"/>
</dbReference>
<dbReference type="EMBL" id="JAADYS010001711">
    <property type="protein sequence ID" value="KAF4461495.1"/>
    <property type="molecule type" value="Genomic_DNA"/>
</dbReference>
<evidence type="ECO:0000256" key="3">
    <source>
        <dbReference type="HAMAP-Rule" id="MF_03014"/>
    </source>
</evidence>
<dbReference type="UniPathway" id="UPA00333">
    <property type="reaction ID" value="UER00454"/>
</dbReference>
<evidence type="ECO:0000256" key="2">
    <source>
        <dbReference type="ARBA" id="ARBA00023079"/>
    </source>
</evidence>
<dbReference type="GO" id="GO:0019441">
    <property type="term" value="P:L-tryptophan catabolic process to kynurenine"/>
    <property type="evidence" value="ECO:0007669"/>
    <property type="project" value="UniProtKB-UniRule"/>
</dbReference>
<protein>
    <recommendedName>
        <fullName evidence="3">Kynurenine formamidase</fullName>
        <shortName evidence="3">KFA</shortName>
        <shortName evidence="3">KFase</shortName>
        <ecNumber evidence="3">3.5.1.9</ecNumber>
    </recommendedName>
    <alternativeName>
        <fullName evidence="3">Arylformamidase</fullName>
    </alternativeName>
    <alternativeName>
        <fullName evidence="3">N-formylkynurenine formamidase</fullName>
        <shortName evidence="3">FKF</shortName>
    </alternativeName>
</protein>
<comment type="domain">
    <text evidence="3">The main chain amide nitrogen atoms of the second glycine and its adjacent residue in the HGGXW motif define the oxyanion hole, and stabilize the oxyanion that forms during the nucleophilic attack by the catalytic serine during substrate cleavage.</text>
</comment>
<proteinExistence type="inferred from homology"/>
<evidence type="ECO:0000259" key="4">
    <source>
        <dbReference type="Pfam" id="PF20434"/>
    </source>
</evidence>
<comment type="function">
    <text evidence="3">Catalyzes the hydrolysis of N-formyl-L-kynurenine to L-kynurenine, the second step in the kynurenine pathway of tryptophan degradation. Kynurenine may be further oxidized to nicotinic acid, NAD(H) and NADP(H). Required for elimination of toxic metabolites.</text>
</comment>
<dbReference type="EC" id="3.5.1.9" evidence="3"/>
<dbReference type="GO" id="GO:0004061">
    <property type="term" value="F:arylformamidase activity"/>
    <property type="evidence" value="ECO:0007669"/>
    <property type="project" value="UniProtKB-UniRule"/>
</dbReference>
<feature type="active site" description="Nucleophile" evidence="3">
    <location>
        <position position="143"/>
    </location>
</feature>
<dbReference type="Pfam" id="PF20434">
    <property type="entry name" value="BD-FAE"/>
    <property type="match status" value="1"/>
</dbReference>
<dbReference type="SUPFAM" id="SSF53474">
    <property type="entry name" value="alpha/beta-Hydrolases"/>
    <property type="match status" value="1"/>
</dbReference>
<dbReference type="AlphaFoldDB" id="A0A8H4L4J0"/>
<keyword evidence="1 3" id="KW-0378">Hydrolase</keyword>
<feature type="active site" evidence="3">
    <location>
        <position position="238"/>
    </location>
</feature>
<dbReference type="OrthoDB" id="420264at2759"/>
<reference evidence="5 6" key="1">
    <citation type="submission" date="2020-01" db="EMBL/GenBank/DDBJ databases">
        <title>Identification and distribution of gene clusters putatively required for synthesis of sphingolipid metabolism inhibitors in phylogenetically diverse species of the filamentous fungus Fusarium.</title>
        <authorList>
            <person name="Kim H.-S."/>
            <person name="Busman M."/>
            <person name="Brown D.W."/>
            <person name="Divon H."/>
            <person name="Uhlig S."/>
            <person name="Proctor R.H."/>
        </authorList>
    </citation>
    <scope>NUCLEOTIDE SEQUENCE [LARGE SCALE GENOMIC DNA]</scope>
    <source>
        <strain evidence="5 6">NRRL 20459</strain>
    </source>
</reference>
<dbReference type="InterPro" id="IPR050300">
    <property type="entry name" value="GDXG_lipolytic_enzyme"/>
</dbReference>
<keyword evidence="2 3" id="KW-0823">Tryptophan catabolism</keyword>
<keyword evidence="6" id="KW-1185">Reference proteome</keyword>
<accession>A0A8H4L4J0</accession>
<feature type="domain" description="BD-FAE-like" evidence="4">
    <location>
        <begin position="43"/>
        <end position="216"/>
    </location>
</feature>
<feature type="active site" evidence="3">
    <location>
        <position position="270"/>
    </location>
</feature>
<dbReference type="Proteomes" id="UP000554235">
    <property type="component" value="Unassembled WGS sequence"/>
</dbReference>
<comment type="pathway">
    <text evidence="3">Amino-acid degradation; L-tryptophan degradation via kynurenine pathway; L-kynurenine from L-tryptophan: step 2/2.</text>
</comment>
<evidence type="ECO:0000313" key="6">
    <source>
        <dbReference type="Proteomes" id="UP000554235"/>
    </source>
</evidence>
<dbReference type="Gene3D" id="3.40.50.1820">
    <property type="entry name" value="alpha/beta hydrolase"/>
    <property type="match status" value="1"/>
</dbReference>
<organism evidence="5 6">
    <name type="scientific">Fusarium albosuccineum</name>
    <dbReference type="NCBI Taxonomy" id="1237068"/>
    <lineage>
        <taxon>Eukaryota</taxon>
        <taxon>Fungi</taxon>
        <taxon>Dikarya</taxon>
        <taxon>Ascomycota</taxon>
        <taxon>Pezizomycotina</taxon>
        <taxon>Sordariomycetes</taxon>
        <taxon>Hypocreomycetidae</taxon>
        <taxon>Hypocreales</taxon>
        <taxon>Nectriaceae</taxon>
        <taxon>Fusarium</taxon>
        <taxon>Fusarium decemcellulare species complex</taxon>
    </lineage>
</organism>
<sequence length="294" mass="32755">MADLANDQSLGLTYTPHKYGEHSRKKLGVWRFSDRLDQESGYWIVFIHGGAWRDPRNNENDFTESIKRIVISGAVAVEDIRGFVSIDYRLSPHPDFLQDPASTNKSDVHDAKHPDPVEDVWSALNFLQGKYSLSDKYILVGHSAGATLAFQLLMGDGVLDGRDPPKAPLPTAIIGVSGIFDLVGLNERHDGNYAGFIQAAFGEDQASWKKASPAHFDSSFKERWTGGKLTVLAWSTEDTLIDQPEIDNMSTLLTQQGLKVEVLKDLRGEHDFVWQDGSQIARLVITALHQLRRA</sequence>
<comment type="catalytic activity">
    <reaction evidence="3">
        <text>N-formyl-L-kynurenine + H2O = L-kynurenine + formate + H(+)</text>
        <dbReference type="Rhea" id="RHEA:13009"/>
        <dbReference type="ChEBI" id="CHEBI:15377"/>
        <dbReference type="ChEBI" id="CHEBI:15378"/>
        <dbReference type="ChEBI" id="CHEBI:15740"/>
        <dbReference type="ChEBI" id="CHEBI:57959"/>
        <dbReference type="ChEBI" id="CHEBI:58629"/>
        <dbReference type="EC" id="3.5.1.9"/>
    </reaction>
</comment>
<dbReference type="InterPro" id="IPR027519">
    <property type="entry name" value="KFase_ver/fungi-typ"/>
</dbReference>
<dbReference type="HAMAP" id="MF_03014">
    <property type="entry name" value="KFase"/>
    <property type="match status" value="1"/>
</dbReference>
<dbReference type="PANTHER" id="PTHR48081">
    <property type="entry name" value="AB HYDROLASE SUPERFAMILY PROTEIN C4A8.06C"/>
    <property type="match status" value="1"/>
</dbReference>
<comment type="caution">
    <text evidence="5">The sequence shown here is derived from an EMBL/GenBank/DDBJ whole genome shotgun (WGS) entry which is preliminary data.</text>
</comment>
<gene>
    <name evidence="5" type="ORF">FALBO_11710</name>
</gene>
<dbReference type="PANTHER" id="PTHR48081:SF33">
    <property type="entry name" value="KYNURENINE FORMAMIDASE"/>
    <property type="match status" value="1"/>
</dbReference>
<name>A0A8H4L4J0_9HYPO</name>
<evidence type="ECO:0000256" key="1">
    <source>
        <dbReference type="ARBA" id="ARBA00022801"/>
    </source>
</evidence>
<dbReference type="InterPro" id="IPR049492">
    <property type="entry name" value="BD-FAE-like_dom"/>
</dbReference>